<dbReference type="GeneID" id="55013215"/>
<name>A0A4D6DVV9_9CAUD</name>
<keyword evidence="2" id="KW-1185">Reference proteome</keyword>
<accession>A0A4D6DVV9</accession>
<proteinExistence type="predicted"/>
<dbReference type="KEGG" id="vg:55013215"/>
<dbReference type="RefSeq" id="YP_009821729.1">
    <property type="nucleotide sequence ID" value="NC_048179.1"/>
</dbReference>
<organism evidence="1 2">
    <name type="scientific">Salmonella phage ZCSE2</name>
    <dbReference type="NCBI Taxonomy" id="2562175"/>
    <lineage>
        <taxon>Viruses</taxon>
        <taxon>Duplodnaviria</taxon>
        <taxon>Heunggongvirae</taxon>
        <taxon>Uroviricota</taxon>
        <taxon>Caudoviricetes</taxon>
        <taxon>Loughboroughvirus</taxon>
        <taxon>Loughboroughvirus ZCSE2</taxon>
    </lineage>
</organism>
<sequence>MPVIKGHIKLEELKTSYTLCELCDLHIAILDYAELEEIHGDNNR</sequence>
<reference evidence="1 2" key="1">
    <citation type="submission" date="2019-03" db="EMBL/GenBank/DDBJ databases">
        <authorList>
            <person name="Connerton I.F."/>
            <person name="El-Shibiny A."/>
            <person name="Hooton S."/>
            <person name="Mohamed A."/>
            <person name="Taha O."/>
            <person name="E-Sherif H.M."/>
            <person name="Connerton P.L."/>
        </authorList>
    </citation>
    <scope>NUCLEOTIDE SEQUENCE [LARGE SCALE GENOMIC DNA]</scope>
</reference>
<dbReference type="EMBL" id="MK673511">
    <property type="protein sequence ID" value="QBZ70517.1"/>
    <property type="molecule type" value="Genomic_DNA"/>
</dbReference>
<evidence type="ECO:0000313" key="2">
    <source>
        <dbReference type="Proteomes" id="UP000297083"/>
    </source>
</evidence>
<dbReference type="Proteomes" id="UP000297083">
    <property type="component" value="Segment"/>
</dbReference>
<protein>
    <submittedName>
        <fullName evidence="1">Uncharacterized protein</fullName>
    </submittedName>
</protein>
<evidence type="ECO:0000313" key="1">
    <source>
        <dbReference type="EMBL" id="QBZ70517.1"/>
    </source>
</evidence>